<feature type="transmembrane region" description="Helical" evidence="1">
    <location>
        <begin position="77"/>
        <end position="98"/>
    </location>
</feature>
<keyword evidence="4" id="KW-0012">Acyltransferase</keyword>
<reference evidence="5" key="1">
    <citation type="submission" date="2016-10" db="EMBL/GenBank/DDBJ databases">
        <authorList>
            <person name="Varghese N."/>
            <person name="Submissions S."/>
        </authorList>
    </citation>
    <scope>NUCLEOTIDE SEQUENCE [LARGE SCALE GENOMIC DNA]</scope>
    <source>
        <strain evidence="5">DSM 1565</strain>
    </source>
</reference>
<dbReference type="Pfam" id="PF19040">
    <property type="entry name" value="SGNH"/>
    <property type="match status" value="1"/>
</dbReference>
<dbReference type="Proteomes" id="UP000199423">
    <property type="component" value="Unassembled WGS sequence"/>
</dbReference>
<proteinExistence type="predicted"/>
<evidence type="ECO:0000313" key="4">
    <source>
        <dbReference type="EMBL" id="SFV29294.1"/>
    </source>
</evidence>
<dbReference type="GO" id="GO:0016747">
    <property type="term" value="F:acyltransferase activity, transferring groups other than amino-acyl groups"/>
    <property type="evidence" value="ECO:0007669"/>
    <property type="project" value="InterPro"/>
</dbReference>
<sequence>MHGRAVKTHRSDIDGLRAVAILGVLAFHFGLGGVTGGYGGVDVFFVISGFLIAGIIKSELEAGTFSLTHFYVRRIRRILPALTVCLAATTLAAAFILFPRDFQNYGRSLLAAALSLSNFYFSVRNGYFDGAATEKPLLHTWSLAVEEQFYIVFPVALILLFKLARKSVLSVLAAIAALSLAYSSFSVARSPDPAFFSTLGRVWELGTGTLLAFAALPLASRRWAIEAEAGAGVLLIAFGYFFYDDNTLFPGLAALPLCFGAALIIHSGMSPQKSFVARLLSSPPMVGIGLISYSIYLWHWPLLVLCQYRFPDVFGADAPHATAARMGLAIASLGLGALSWRFIEEPFRRSGGILTKTVFGAGASAVLAIAATSAVVIGRPNWLHRWPAAIDAMQFRRTVSGRVLGLKREPEWPHDTYRVGNEGSTPDTVLWGDSFAQALIPGFITYYKKTGKGAVIAANPGCPPLPSVTFYGRSPGANCKPRNNAIFKAVAARGIRRVILVARWEGFASAVVRDGDGNPAVYTKHGNADGAVFASTLEDVVRRLAAQDKDVVILGPVPIHRFDVGPTMARHIAWGLPLPPELALQEFTQNQRLVLPVLARLATIPHVRVVYPHLSLCDGKTCRYSDDGKPMYSDAGHLSPNGVATLSQMFDELFNGAAKSEPPVALQP</sequence>
<evidence type="ECO:0000256" key="1">
    <source>
        <dbReference type="SAM" id="Phobius"/>
    </source>
</evidence>
<dbReference type="GO" id="GO:0016787">
    <property type="term" value="F:hydrolase activity"/>
    <property type="evidence" value="ECO:0007669"/>
    <property type="project" value="UniProtKB-KW"/>
</dbReference>
<dbReference type="AlphaFoldDB" id="A0A1I7N3S2"/>
<feature type="transmembrane region" description="Helical" evidence="1">
    <location>
        <begin position="354"/>
        <end position="377"/>
    </location>
</feature>
<dbReference type="Pfam" id="PF01757">
    <property type="entry name" value="Acyl_transf_3"/>
    <property type="match status" value="1"/>
</dbReference>
<feature type="transmembrane region" description="Helical" evidence="1">
    <location>
        <begin position="12"/>
        <end position="31"/>
    </location>
</feature>
<feature type="transmembrane region" description="Helical" evidence="1">
    <location>
        <begin position="194"/>
        <end position="216"/>
    </location>
</feature>
<keyword evidence="1" id="KW-0472">Membrane</keyword>
<feature type="transmembrane region" description="Helical" evidence="1">
    <location>
        <begin position="37"/>
        <end position="56"/>
    </location>
</feature>
<keyword evidence="1" id="KW-1133">Transmembrane helix</keyword>
<dbReference type="PANTHER" id="PTHR23028">
    <property type="entry name" value="ACETYLTRANSFERASE"/>
    <property type="match status" value="1"/>
</dbReference>
<feature type="transmembrane region" description="Helical" evidence="1">
    <location>
        <begin position="322"/>
        <end position="342"/>
    </location>
</feature>
<dbReference type="InterPro" id="IPR043968">
    <property type="entry name" value="SGNH"/>
</dbReference>
<keyword evidence="4" id="KW-0378">Hydrolase</keyword>
<keyword evidence="5" id="KW-1185">Reference proteome</keyword>
<dbReference type="PANTHER" id="PTHR23028:SF53">
    <property type="entry name" value="ACYL_TRANSF_3 DOMAIN-CONTAINING PROTEIN"/>
    <property type="match status" value="1"/>
</dbReference>
<feature type="transmembrane region" description="Helical" evidence="1">
    <location>
        <begin position="248"/>
        <end position="265"/>
    </location>
</feature>
<accession>A0A1I7N3S2</accession>
<feature type="transmembrane region" description="Helical" evidence="1">
    <location>
        <begin position="223"/>
        <end position="242"/>
    </location>
</feature>
<evidence type="ECO:0000259" key="3">
    <source>
        <dbReference type="Pfam" id="PF19040"/>
    </source>
</evidence>
<evidence type="ECO:0000313" key="5">
    <source>
        <dbReference type="Proteomes" id="UP000199423"/>
    </source>
</evidence>
<dbReference type="InterPro" id="IPR002656">
    <property type="entry name" value="Acyl_transf_3_dom"/>
</dbReference>
<dbReference type="GO" id="GO:0016020">
    <property type="term" value="C:membrane"/>
    <property type="evidence" value="ECO:0007669"/>
    <property type="project" value="TreeGrafter"/>
</dbReference>
<organism evidence="4 5">
    <name type="scientific">Hyphomicrobium facile</name>
    <dbReference type="NCBI Taxonomy" id="51670"/>
    <lineage>
        <taxon>Bacteria</taxon>
        <taxon>Pseudomonadati</taxon>
        <taxon>Pseudomonadota</taxon>
        <taxon>Alphaproteobacteria</taxon>
        <taxon>Hyphomicrobiales</taxon>
        <taxon>Hyphomicrobiaceae</taxon>
        <taxon>Hyphomicrobium</taxon>
    </lineage>
</organism>
<protein>
    <submittedName>
        <fullName evidence="4">Peptidoglycan/LPS O-acetylase OafA/YrhL, contains acyltransferase and SGNH-hydrolase domains</fullName>
    </submittedName>
</protein>
<name>A0A1I7N3S2_9HYPH</name>
<dbReference type="EMBL" id="FPCH01000001">
    <property type="protein sequence ID" value="SFV29294.1"/>
    <property type="molecule type" value="Genomic_DNA"/>
</dbReference>
<dbReference type="InterPro" id="IPR050879">
    <property type="entry name" value="Acyltransferase_3"/>
</dbReference>
<feature type="transmembrane region" description="Helical" evidence="1">
    <location>
        <begin position="286"/>
        <end position="310"/>
    </location>
</feature>
<feature type="domain" description="SGNH" evidence="3">
    <location>
        <begin position="414"/>
        <end position="651"/>
    </location>
</feature>
<gene>
    <name evidence="4" type="ORF">SAMN04488557_1216</name>
</gene>
<keyword evidence="4" id="KW-0808">Transferase</keyword>
<dbReference type="GO" id="GO:0009103">
    <property type="term" value="P:lipopolysaccharide biosynthetic process"/>
    <property type="evidence" value="ECO:0007669"/>
    <property type="project" value="TreeGrafter"/>
</dbReference>
<feature type="transmembrane region" description="Helical" evidence="1">
    <location>
        <begin position="168"/>
        <end position="188"/>
    </location>
</feature>
<evidence type="ECO:0000259" key="2">
    <source>
        <dbReference type="Pfam" id="PF01757"/>
    </source>
</evidence>
<feature type="domain" description="Acyltransferase 3" evidence="2">
    <location>
        <begin position="12"/>
        <end position="313"/>
    </location>
</feature>
<keyword evidence="1" id="KW-0812">Transmembrane</keyword>
<feature type="transmembrane region" description="Helical" evidence="1">
    <location>
        <begin position="141"/>
        <end position="161"/>
    </location>
</feature>